<evidence type="ECO:0000313" key="1">
    <source>
        <dbReference type="EMBL" id="HER40517.1"/>
    </source>
</evidence>
<dbReference type="Pfam" id="PF10677">
    <property type="entry name" value="DUF2490"/>
    <property type="match status" value="1"/>
</dbReference>
<dbReference type="AlphaFoldDB" id="A0A7C2MGR2"/>
<reference evidence="1" key="1">
    <citation type="journal article" date="2020" name="mSystems">
        <title>Genome- and Community-Level Interaction Insights into Carbon Utilization and Element Cycling Functions of Hydrothermarchaeota in Hydrothermal Sediment.</title>
        <authorList>
            <person name="Zhou Z."/>
            <person name="Liu Y."/>
            <person name="Xu W."/>
            <person name="Pan J."/>
            <person name="Luo Z.H."/>
            <person name="Li M."/>
        </authorList>
    </citation>
    <scope>NUCLEOTIDE SEQUENCE [LARGE SCALE GENOMIC DNA]</scope>
    <source>
        <strain evidence="1">SpSt-1235</strain>
    </source>
</reference>
<dbReference type="EMBL" id="DSEE01000352">
    <property type="protein sequence ID" value="HER40517.1"/>
    <property type="molecule type" value="Genomic_DNA"/>
</dbReference>
<dbReference type="Proteomes" id="UP000885753">
    <property type="component" value="Unassembled WGS sequence"/>
</dbReference>
<organism evidence="1">
    <name type="scientific">Salinimicrobium catena</name>
    <dbReference type="NCBI Taxonomy" id="390640"/>
    <lineage>
        <taxon>Bacteria</taxon>
        <taxon>Pseudomonadati</taxon>
        <taxon>Bacteroidota</taxon>
        <taxon>Flavobacteriia</taxon>
        <taxon>Flavobacteriales</taxon>
        <taxon>Flavobacteriaceae</taxon>
        <taxon>Salinimicrobium</taxon>
    </lineage>
</organism>
<proteinExistence type="predicted"/>
<accession>A0A7C2MGR2</accession>
<name>A0A7C2MGR2_9FLAO</name>
<protein>
    <submittedName>
        <fullName evidence="1">DUF2490 domain-containing protein</fullName>
    </submittedName>
</protein>
<comment type="caution">
    <text evidence="1">The sequence shown here is derived from an EMBL/GenBank/DDBJ whole genome shotgun (WGS) entry which is preliminary data.</text>
</comment>
<dbReference type="InterPro" id="IPR019619">
    <property type="entry name" value="DUF2490"/>
</dbReference>
<gene>
    <name evidence="1" type="ORF">ENO10_04780</name>
</gene>
<sequence>MYKARTKSKMTEEKKGLRTDQPFKRFDPAKRLNTLILSGFLLILGSQSGLGQNSESYFYENELGLSIPLKDRWSMDVGFGNRGMFQERQDGEKISGYQHEHLEINHFTNYSVQKSVVLSLGLRYRFRELFDDANTDEFRIIEQVGFAPASSALSHRIRLEQRFRENTIHRLRYELGYTKTLSSLFALGLATEALYAVSAQTGPEAEQRFSVGLENGSFRGLELELTLEYRMENYLRDLGHEFYIITGVNLSL</sequence>